<evidence type="ECO:0000313" key="3">
    <source>
        <dbReference type="Proteomes" id="UP000262371"/>
    </source>
</evidence>
<feature type="compositionally biased region" description="Basic residues" evidence="1">
    <location>
        <begin position="20"/>
        <end position="29"/>
    </location>
</feature>
<proteinExistence type="predicted"/>
<organism evidence="2 3">
    <name type="scientific">Komagataeibacter melaceti</name>
    <dbReference type="NCBI Taxonomy" id="2766577"/>
    <lineage>
        <taxon>Bacteria</taxon>
        <taxon>Pseudomonadati</taxon>
        <taxon>Pseudomonadota</taxon>
        <taxon>Alphaproteobacteria</taxon>
        <taxon>Acetobacterales</taxon>
        <taxon>Acetobacteraceae</taxon>
        <taxon>Komagataeibacter</taxon>
    </lineage>
</organism>
<evidence type="ECO:0000256" key="1">
    <source>
        <dbReference type="SAM" id="MobiDB-lite"/>
    </source>
</evidence>
<dbReference type="EMBL" id="QUWV01000151">
    <property type="protein sequence ID" value="RFD18799.1"/>
    <property type="molecule type" value="Genomic_DNA"/>
</dbReference>
<dbReference type="AlphaFoldDB" id="A0A371YX42"/>
<comment type="caution">
    <text evidence="2">The sequence shown here is derived from an EMBL/GenBank/DDBJ whole genome shotgun (WGS) entry which is preliminary data.</text>
</comment>
<dbReference type="Proteomes" id="UP000262371">
    <property type="component" value="Unassembled WGS sequence"/>
</dbReference>
<dbReference type="RefSeq" id="WP_116704061.1">
    <property type="nucleotide sequence ID" value="NZ_QUWV01000151.1"/>
</dbReference>
<keyword evidence="3" id="KW-1185">Reference proteome</keyword>
<sequence length="175" mass="19377">MAQRRKGRGMELPFAPMARAPRRGARRKAAVTTPPAPDPATQPDLFTVPPPQARRRLTYLDITALGLGRVDMGTLRAGTGPDGYLYHVTTQDGLDTIQARGTLVFSERAPLVLTERTGVAAWLADMMEHDALDGPPVIFRVRRFMVDDLLENDPDRTRGYGVSFYLLTGIDRSEQ</sequence>
<gene>
    <name evidence="2" type="ORF">DY926_14765</name>
</gene>
<reference evidence="2 3" key="1">
    <citation type="submission" date="2018-08" db="EMBL/GenBank/DDBJ databases">
        <title>Komagataeibacter sp. AV 382.</title>
        <authorList>
            <person name="Skraban J."/>
            <person name="Trcek J."/>
        </authorList>
    </citation>
    <scope>NUCLEOTIDE SEQUENCE [LARGE SCALE GENOMIC DNA]</scope>
    <source>
        <strain evidence="2 3">AV 382</strain>
    </source>
</reference>
<name>A0A371YX42_9PROT</name>
<evidence type="ECO:0000313" key="2">
    <source>
        <dbReference type="EMBL" id="RFD18799.1"/>
    </source>
</evidence>
<accession>A0A371YX42</accession>
<dbReference type="OrthoDB" id="7280660at2"/>
<protein>
    <submittedName>
        <fullName evidence="2">Uncharacterized protein</fullName>
    </submittedName>
</protein>
<feature type="region of interest" description="Disordered" evidence="1">
    <location>
        <begin position="1"/>
        <end position="50"/>
    </location>
</feature>